<reference evidence="4" key="1">
    <citation type="journal article" date="2016" name="Nature">
        <title>Genome evolution in the allotetraploid frog Xenopus laevis.</title>
        <authorList>
            <person name="Session A.M."/>
            <person name="Uno Y."/>
            <person name="Kwon T."/>
            <person name="Chapman J.A."/>
            <person name="Toyoda A."/>
            <person name="Takahashi S."/>
            <person name="Fukui A."/>
            <person name="Hikosaka A."/>
            <person name="Suzuki A."/>
            <person name="Kondo M."/>
            <person name="van Heeringen S.J."/>
            <person name="Quigley I."/>
            <person name="Heinz S."/>
            <person name="Ogino H."/>
            <person name="Ochi H."/>
            <person name="Hellsten U."/>
            <person name="Lyons J.B."/>
            <person name="Simakov O."/>
            <person name="Putnam N."/>
            <person name="Stites J."/>
            <person name="Kuroki Y."/>
            <person name="Tanaka T."/>
            <person name="Michiue T."/>
            <person name="Watanabe M."/>
            <person name="Bogdanovic O."/>
            <person name="Lister R."/>
            <person name="Georgiou G."/>
            <person name="Paranjpe S.S."/>
            <person name="van Kruijsbergen I."/>
            <person name="Shu S."/>
            <person name="Carlson J."/>
            <person name="Kinoshita T."/>
            <person name="Ohta Y."/>
            <person name="Mawaribuchi S."/>
            <person name="Jenkins J."/>
            <person name="Grimwood J."/>
            <person name="Schmutz J."/>
            <person name="Mitros T."/>
            <person name="Mozaffari S.V."/>
            <person name="Suzuki Y."/>
            <person name="Haramoto Y."/>
            <person name="Yamamoto T.S."/>
            <person name="Takagi C."/>
            <person name="Heald R."/>
            <person name="Miller K."/>
            <person name="Haudenschild C."/>
            <person name="Kitzman J."/>
            <person name="Nakayama T."/>
            <person name="Izutsu Y."/>
            <person name="Robert J."/>
            <person name="Fortriede J."/>
            <person name="Burns K."/>
            <person name="Lotay V."/>
            <person name="Karimi K."/>
            <person name="Yasuoka Y."/>
            <person name="Dichmann D.S."/>
            <person name="Flajnik M.F."/>
            <person name="Houston D.W."/>
            <person name="Shendure J."/>
            <person name="DuPasquier L."/>
            <person name="Vize P.D."/>
            <person name="Zorn A.M."/>
            <person name="Ito M."/>
            <person name="Marcotte E.M."/>
            <person name="Wallingford J.B."/>
            <person name="Ito Y."/>
            <person name="Asashima M."/>
            <person name="Ueno N."/>
            <person name="Matsuda Y."/>
            <person name="Veenstra G.J."/>
            <person name="Fujiyama A."/>
            <person name="Harland R.M."/>
            <person name="Taira M."/>
            <person name="Rokhsar D.S."/>
        </authorList>
    </citation>
    <scope>NUCLEOTIDE SEQUENCE [LARGE SCALE GENOMIC DNA]</scope>
    <source>
        <strain evidence="4">J</strain>
    </source>
</reference>
<evidence type="ECO:0000256" key="1">
    <source>
        <dbReference type="SAM" id="MobiDB-lite"/>
    </source>
</evidence>
<evidence type="ECO:0000259" key="2">
    <source>
        <dbReference type="PROSITE" id="PS50003"/>
    </source>
</evidence>
<dbReference type="InterPro" id="IPR011993">
    <property type="entry name" value="PH-like_dom_sf"/>
</dbReference>
<name>A0A974DYY1_XENLA</name>
<feature type="domain" description="PH" evidence="2">
    <location>
        <begin position="55"/>
        <end position="92"/>
    </location>
</feature>
<dbReference type="SUPFAM" id="SSF50729">
    <property type="entry name" value="PH domain-like"/>
    <property type="match status" value="1"/>
</dbReference>
<dbReference type="Proteomes" id="UP000694892">
    <property type="component" value="Chromosome 1L"/>
</dbReference>
<gene>
    <name evidence="3" type="ORF">XELAEV_18005942mg</name>
</gene>
<dbReference type="InterPro" id="IPR001849">
    <property type="entry name" value="PH_domain"/>
</dbReference>
<dbReference type="InterPro" id="IPR051707">
    <property type="entry name" value="PI-Interact_SigTrans_Reg"/>
</dbReference>
<sequence>MPNASELTLAFGALRLSEFAPRSFMQDQGEKSISLIMDDYNVPVHSPHISQAQQNTIKCGWLRKQGGFVKTWHTRWFVLKGDQLHYFKDEDEMKPLACPLLHAYACAHTLFWRDRSRIQRSQQQVQGAVQSGSVPVERGFQSGIPDPVPKLPEVLSGVRGQARLRNSSTQTGDSNGSGELGLALVPEPVLGGGQVVRVKEGFLTVPVPVVAPRTANNKTVGPEVQDMWVEPNTLCWSRTKQVKGAQEGITWVEGCQSVSKPRPKERGTRDRQEDPMGKGQIAETEENQVGEKGQVPMVGSYSLWPRTQGRGCNNKEGLSSVPPFYSSSALDPADKDPKEKDFRPKR</sequence>
<feature type="compositionally biased region" description="Basic and acidic residues" evidence="1">
    <location>
        <begin position="262"/>
        <end position="276"/>
    </location>
</feature>
<protein>
    <recommendedName>
        <fullName evidence="2">PH domain-containing protein</fullName>
    </recommendedName>
</protein>
<proteinExistence type="predicted"/>
<dbReference type="PROSITE" id="PS50003">
    <property type="entry name" value="PH_DOMAIN"/>
    <property type="match status" value="1"/>
</dbReference>
<feature type="region of interest" description="Disordered" evidence="1">
    <location>
        <begin position="255"/>
        <end position="346"/>
    </location>
</feature>
<dbReference type="AlphaFoldDB" id="A0A974DYY1"/>
<evidence type="ECO:0000313" key="4">
    <source>
        <dbReference type="Proteomes" id="UP000694892"/>
    </source>
</evidence>
<dbReference type="PANTHER" id="PTHR14336:SF15">
    <property type="entry name" value="DUAL ADAPTER FOR PHOSPHOTYROSINE AND 3-PHOSPHOTYROSINE AND 3-PHOSPHOINOSITIDE"/>
    <property type="match status" value="1"/>
</dbReference>
<evidence type="ECO:0000313" key="3">
    <source>
        <dbReference type="EMBL" id="OCU00156.1"/>
    </source>
</evidence>
<feature type="compositionally biased region" description="Basic and acidic residues" evidence="1">
    <location>
        <begin position="332"/>
        <end position="346"/>
    </location>
</feature>
<dbReference type="EMBL" id="CM004466">
    <property type="protein sequence ID" value="OCU00156.1"/>
    <property type="molecule type" value="Genomic_DNA"/>
</dbReference>
<dbReference type="Gene3D" id="2.30.29.30">
    <property type="entry name" value="Pleckstrin-homology domain (PH domain)/Phosphotyrosine-binding domain (PTB)"/>
    <property type="match status" value="1"/>
</dbReference>
<dbReference type="SMART" id="SM00233">
    <property type="entry name" value="PH"/>
    <property type="match status" value="1"/>
</dbReference>
<accession>A0A974DYY1</accession>
<dbReference type="PANTHER" id="PTHR14336">
    <property type="entry name" value="TANDEM PH DOMAIN CONTAINING PROTEIN"/>
    <property type="match status" value="1"/>
</dbReference>
<organism evidence="3 4">
    <name type="scientific">Xenopus laevis</name>
    <name type="common">African clawed frog</name>
    <dbReference type="NCBI Taxonomy" id="8355"/>
    <lineage>
        <taxon>Eukaryota</taxon>
        <taxon>Metazoa</taxon>
        <taxon>Chordata</taxon>
        <taxon>Craniata</taxon>
        <taxon>Vertebrata</taxon>
        <taxon>Euteleostomi</taxon>
        <taxon>Amphibia</taxon>
        <taxon>Batrachia</taxon>
        <taxon>Anura</taxon>
        <taxon>Pipoidea</taxon>
        <taxon>Pipidae</taxon>
        <taxon>Xenopodinae</taxon>
        <taxon>Xenopus</taxon>
        <taxon>Xenopus</taxon>
    </lineage>
</organism>
<dbReference type="Pfam" id="PF00169">
    <property type="entry name" value="PH"/>
    <property type="match status" value="1"/>
</dbReference>